<dbReference type="OrthoDB" id="549458at2759"/>
<reference evidence="2 3" key="1">
    <citation type="submission" date="2017-08" db="EMBL/GenBank/DDBJ databases">
        <title>Acidophilic green algal genome provides insights into adaptation to an acidic environment.</title>
        <authorList>
            <person name="Hirooka S."/>
            <person name="Hirose Y."/>
            <person name="Kanesaki Y."/>
            <person name="Higuchi S."/>
            <person name="Fujiwara T."/>
            <person name="Onuma R."/>
            <person name="Era A."/>
            <person name="Ohbayashi R."/>
            <person name="Uzuka A."/>
            <person name="Nozaki H."/>
            <person name="Yoshikawa H."/>
            <person name="Miyagishima S.Y."/>
        </authorList>
    </citation>
    <scope>NUCLEOTIDE SEQUENCE [LARGE SCALE GENOMIC DNA]</scope>
    <source>
        <strain evidence="2 3">NIES-2499</strain>
    </source>
</reference>
<gene>
    <name evidence="2" type="ORF">CEUSTIGMA_g8468.t1</name>
</gene>
<evidence type="ECO:0000313" key="3">
    <source>
        <dbReference type="Proteomes" id="UP000232323"/>
    </source>
</evidence>
<dbReference type="AlphaFoldDB" id="A0A250XD69"/>
<organism evidence="2 3">
    <name type="scientific">Chlamydomonas eustigma</name>
    <dbReference type="NCBI Taxonomy" id="1157962"/>
    <lineage>
        <taxon>Eukaryota</taxon>
        <taxon>Viridiplantae</taxon>
        <taxon>Chlorophyta</taxon>
        <taxon>core chlorophytes</taxon>
        <taxon>Chlorophyceae</taxon>
        <taxon>CS clade</taxon>
        <taxon>Chlamydomonadales</taxon>
        <taxon>Chlamydomonadaceae</taxon>
        <taxon>Chlamydomonas</taxon>
    </lineage>
</organism>
<protein>
    <recommendedName>
        <fullName evidence="4">SprT-like domain-containing protein</fullName>
    </recommendedName>
</protein>
<comment type="caution">
    <text evidence="2">The sequence shown here is derived from an EMBL/GenBank/DDBJ whole genome shotgun (WGS) entry which is preliminary data.</text>
</comment>
<accession>A0A250XD69</accession>
<feature type="compositionally biased region" description="Polar residues" evidence="1">
    <location>
        <begin position="88"/>
        <end position="111"/>
    </location>
</feature>
<sequence length="466" mass="51426">MAKRSKAKLDFESSRTRLVQADMIAQNSGDHTVLHQQDHPIASIASAPIIEYKRSLAGAVTSWALSLKGMSIQNFSGSDNCGVQKTQYSTEARQKTQNSTEAPQKTQYSTEARQDSRACSRHEVPLTEDTLKIIAHAIDTHFFGDTFHRSVSSAWAGSEASTLWHMNGAPPWERLEVDCLLTPPLRYCFVDQLSDVPAFTSSRGSFSTCLAQPDDGAGERRVRTHSPKCLNVRACPDGRKGPTSGCSPRDLLGSSRSSARYMPRKHSIVLNRSVWEAACPLSLTSSAEYGATAREHASPLVCKSRRMADNNHRKLAGVSDGSSACACMQQETQPSCSPQAWPSLSNPVRSDGVVCTSRLQWLAHTLAHEMLHVAIWTLCPKDVVWGPGVFEDGGHGPTFRRLNWYLFGHSEHQFVLGWGRRYPAVQAGPADINHFDEDIVDRAFNFSCQKLLKGKVEKVQYVIQGL</sequence>
<feature type="compositionally biased region" description="Basic and acidic residues" evidence="1">
    <location>
        <begin position="112"/>
        <end position="121"/>
    </location>
</feature>
<dbReference type="Proteomes" id="UP000232323">
    <property type="component" value="Unassembled WGS sequence"/>
</dbReference>
<evidence type="ECO:0000256" key="1">
    <source>
        <dbReference type="SAM" id="MobiDB-lite"/>
    </source>
</evidence>
<name>A0A250XD69_9CHLO</name>
<keyword evidence="3" id="KW-1185">Reference proteome</keyword>
<feature type="region of interest" description="Disordered" evidence="1">
    <location>
        <begin position="88"/>
        <end position="121"/>
    </location>
</feature>
<dbReference type="EMBL" id="BEGY01000059">
    <property type="protein sequence ID" value="GAX81033.1"/>
    <property type="molecule type" value="Genomic_DNA"/>
</dbReference>
<evidence type="ECO:0000313" key="2">
    <source>
        <dbReference type="EMBL" id="GAX81033.1"/>
    </source>
</evidence>
<proteinExistence type="predicted"/>
<evidence type="ECO:0008006" key="4">
    <source>
        <dbReference type="Google" id="ProtNLM"/>
    </source>
</evidence>